<organism evidence="1 2">
    <name type="scientific">Sinorhizobium numidicum</name>
    <dbReference type="NCBI Taxonomy" id="680248"/>
    <lineage>
        <taxon>Bacteria</taxon>
        <taxon>Pseudomonadati</taxon>
        <taxon>Pseudomonadota</taxon>
        <taxon>Alphaproteobacteria</taxon>
        <taxon>Hyphomicrobiales</taxon>
        <taxon>Rhizobiaceae</taxon>
        <taxon>Sinorhizobium/Ensifer group</taxon>
        <taxon>Sinorhizobium</taxon>
    </lineage>
</organism>
<dbReference type="CDD" id="cd09598">
    <property type="entry name" value="M4_like"/>
    <property type="match status" value="1"/>
</dbReference>
<dbReference type="Proteomes" id="UP001235547">
    <property type="component" value="Chromosome 1"/>
</dbReference>
<evidence type="ECO:0008006" key="3">
    <source>
        <dbReference type="Google" id="ProtNLM"/>
    </source>
</evidence>
<accession>A0ABY8CWC7</accession>
<dbReference type="EMBL" id="CP120371">
    <property type="protein sequence ID" value="WEX82939.1"/>
    <property type="molecule type" value="Genomic_DNA"/>
</dbReference>
<sequence>MSVLSTMPPRKLRIFAFDPSMGRRHQTLPLNEVIVAIPWEMDKLEPGVPFVGPVGEYVEVIDYDPSLDLVYAPINLHDPRLLADNGLRPAAWNPQFHQQMTYAVAMNTIVNFESALGRVALWAPRDHDEDGRWINPQYVQRLRIYPHALRDANAYYSPEKKALLFGYFEAGEGQSGAPAGTVIFTCLSHDIIAHETSHALLDGMHPRFSEATNPDVLALHEAFADIVAIFQHFSFADVLKDQIARTRGDLESQNLLGQLAQEFGKVLGRGAALRDALGGEKDGIWRAHEPDPKVLRETQEVHARGAILVAAVFRAFLSIYRSRIADLLRIASSGTGILPEGELHPDLVNRLAQEASKSARHILQMCIRALDYCPPVDVTFGDYLRAIITADHDLYPEDEHHYRVALMEAFLAWGIVPREMPIVSVETLLWPTMRDAAADYKAGAPDLAGLKSDLGYLLSRPLEMIDELKTRGDFHDREGQKFLDGLDRTAREIFEEMNKAMGNRLPEKANRSKPSLREILARNLLELGLEADRKVEWLARDLYGRLFWGLITEPKNAPLRDIIRIRTDADAPATVRRSRIVTGPAIEVHSVRMAARRGNRDQMEREYVVELTQTRDGYLDPKKQEAADKGNPPGGPHDFYFRRGCTLLIDADTFEIRRVIRTAGDICDDAELERMRAFLTRQAKTRQNAFTASGARPVRPEVFAHLHRHGS</sequence>
<gene>
    <name evidence="1" type="ORF">PYH38_005286</name>
</gene>
<evidence type="ECO:0000313" key="2">
    <source>
        <dbReference type="Proteomes" id="UP001235547"/>
    </source>
</evidence>
<reference evidence="1 2" key="1">
    <citation type="submission" date="2023-03" db="EMBL/GenBank/DDBJ databases">
        <authorList>
            <person name="Kaur S."/>
            <person name="Espinosa-Saiz D."/>
            <person name="Velazquez E."/>
            <person name="Menendez E."/>
            <person name="diCenzo G.C."/>
        </authorList>
    </citation>
    <scope>NUCLEOTIDE SEQUENCE [LARGE SCALE GENOMIC DNA]</scope>
    <source>
        <strain evidence="1 2">LMG 27395</strain>
    </source>
</reference>
<proteinExistence type="predicted"/>
<protein>
    <recommendedName>
        <fullName evidence="3">Peptidase M4</fullName>
    </recommendedName>
</protein>
<evidence type="ECO:0000313" key="1">
    <source>
        <dbReference type="EMBL" id="WEX82939.1"/>
    </source>
</evidence>
<dbReference type="RefSeq" id="WP_280733705.1">
    <property type="nucleotide sequence ID" value="NZ_CP120368.1"/>
</dbReference>
<keyword evidence="2" id="KW-1185">Reference proteome</keyword>
<dbReference type="SUPFAM" id="SSF55486">
    <property type="entry name" value="Metalloproteases ('zincins'), catalytic domain"/>
    <property type="match status" value="1"/>
</dbReference>
<name>A0ABY8CWC7_9HYPH</name>